<protein>
    <submittedName>
        <fullName evidence="10">Lipoprotein releasing system, transmembrane protein, LolC/E family</fullName>
    </submittedName>
</protein>
<evidence type="ECO:0000256" key="6">
    <source>
        <dbReference type="ARBA" id="ARBA00023136"/>
    </source>
</evidence>
<dbReference type="GO" id="GO:0098797">
    <property type="term" value="C:plasma membrane protein complex"/>
    <property type="evidence" value="ECO:0007669"/>
    <property type="project" value="TreeGrafter"/>
</dbReference>
<keyword evidence="5 7" id="KW-1133">Transmembrane helix</keyword>
<dbReference type="GO" id="GO:0044874">
    <property type="term" value="P:lipoprotein localization to outer membrane"/>
    <property type="evidence" value="ECO:0007669"/>
    <property type="project" value="TreeGrafter"/>
</dbReference>
<keyword evidence="10" id="KW-0449">Lipoprotein</keyword>
<feature type="transmembrane region" description="Helical" evidence="7">
    <location>
        <begin position="26"/>
        <end position="48"/>
    </location>
</feature>
<dbReference type="HOGENOM" id="CLU_000604_8_1_6"/>
<dbReference type="PANTHER" id="PTHR30489">
    <property type="entry name" value="LIPOPROTEIN-RELEASING SYSTEM TRANSMEMBRANE PROTEIN LOLE"/>
    <property type="match status" value="1"/>
</dbReference>
<accession>E8LL71</accession>
<feature type="domain" description="ABC3 transporter permease C-terminal" evidence="8">
    <location>
        <begin position="262"/>
        <end position="387"/>
    </location>
</feature>
<keyword evidence="6 7" id="KW-0472">Membrane</keyword>
<dbReference type="eggNOG" id="COG4591">
    <property type="taxonomic scope" value="Bacteria"/>
</dbReference>
<proteinExistence type="inferred from homology"/>
<evidence type="ECO:0000313" key="10">
    <source>
        <dbReference type="EMBL" id="EFY06731.1"/>
    </source>
</evidence>
<evidence type="ECO:0000256" key="3">
    <source>
        <dbReference type="ARBA" id="ARBA00022475"/>
    </source>
</evidence>
<evidence type="ECO:0000256" key="1">
    <source>
        <dbReference type="ARBA" id="ARBA00004651"/>
    </source>
</evidence>
<dbReference type="RefSeq" id="WP_009143659.1">
    <property type="nucleotide sequence ID" value="NZ_GL831017.1"/>
</dbReference>
<evidence type="ECO:0000256" key="7">
    <source>
        <dbReference type="SAM" id="Phobius"/>
    </source>
</evidence>
<dbReference type="OrthoDB" id="9808461at2"/>
<keyword evidence="3" id="KW-1003">Cell membrane</keyword>
<comment type="subcellular location">
    <subcellularLocation>
        <location evidence="1">Cell membrane</location>
        <topology evidence="1">Multi-pass membrane protein</topology>
    </subcellularLocation>
</comment>
<comment type="caution">
    <text evidence="10">The sequence shown here is derived from an EMBL/GenBank/DDBJ whole genome shotgun (WGS) entry which is preliminary data.</text>
</comment>
<keyword evidence="11" id="KW-1185">Reference proteome</keyword>
<dbReference type="Pfam" id="PF12704">
    <property type="entry name" value="MacB_PCD"/>
    <property type="match status" value="1"/>
</dbReference>
<evidence type="ECO:0000259" key="8">
    <source>
        <dbReference type="Pfam" id="PF02687"/>
    </source>
</evidence>
<evidence type="ECO:0000259" key="9">
    <source>
        <dbReference type="Pfam" id="PF12704"/>
    </source>
</evidence>
<evidence type="ECO:0000256" key="5">
    <source>
        <dbReference type="ARBA" id="ARBA00022989"/>
    </source>
</evidence>
<evidence type="ECO:0000313" key="11">
    <source>
        <dbReference type="Proteomes" id="UP000018458"/>
    </source>
</evidence>
<feature type="transmembrane region" description="Helical" evidence="7">
    <location>
        <begin position="262"/>
        <end position="283"/>
    </location>
</feature>
<dbReference type="InterPro" id="IPR025857">
    <property type="entry name" value="MacB_PCD"/>
</dbReference>
<dbReference type="InterPro" id="IPR051447">
    <property type="entry name" value="Lipoprotein-release_system"/>
</dbReference>
<reference evidence="10 11" key="1">
    <citation type="submission" date="2011-01" db="EMBL/GenBank/DDBJ databases">
        <authorList>
            <person name="Weinstock G."/>
            <person name="Sodergren E."/>
            <person name="Clifton S."/>
            <person name="Fulton L."/>
            <person name="Fulton B."/>
            <person name="Courtney L."/>
            <person name="Fronick C."/>
            <person name="Harrison M."/>
            <person name="Strong C."/>
            <person name="Farmer C."/>
            <person name="Delahaunty K."/>
            <person name="Markovic C."/>
            <person name="Hall O."/>
            <person name="Minx P."/>
            <person name="Tomlinson C."/>
            <person name="Mitreva M."/>
            <person name="Hou S."/>
            <person name="Chen J."/>
            <person name="Wollam A."/>
            <person name="Pepin K.H."/>
            <person name="Johnson M."/>
            <person name="Bhonagiri V."/>
            <person name="Zhang X."/>
            <person name="Suruliraj S."/>
            <person name="Warren W."/>
            <person name="Chinwalla A."/>
            <person name="Mardis E.R."/>
            <person name="Wilson R.K."/>
        </authorList>
    </citation>
    <scope>NUCLEOTIDE SEQUENCE [LARGE SCALE GENOMIC DNA]</scope>
    <source>
        <strain evidence="11">DSM 22608 / JCM 16073 / KCTC 15190 / YIT 12066</strain>
    </source>
</reference>
<feature type="transmembrane region" description="Helical" evidence="7">
    <location>
        <begin position="303"/>
        <end position="327"/>
    </location>
</feature>
<comment type="similarity">
    <text evidence="2">Belongs to the ABC-4 integral membrane protein family. LolC/E subfamily.</text>
</comment>
<dbReference type="PANTHER" id="PTHR30489:SF8">
    <property type="entry name" value="LIPOPROTEIN-RELEASING SYSTEM TRANSMEMBRANE PROTEIN LOLC"/>
    <property type="match status" value="1"/>
</dbReference>
<dbReference type="InterPro" id="IPR003838">
    <property type="entry name" value="ABC3_permease_C"/>
</dbReference>
<dbReference type="STRING" id="762983.HMPREF9444_01478"/>
<gene>
    <name evidence="10" type="ORF">HMPREF9444_01478</name>
</gene>
<sequence length="395" mass="42816">MFKPLTLSIAVRYLLARKTHKFASFVALISTIGIALGVSALIVVTSVMQGLQDRLKDNLLGSTPHLIVSSDAALDAAALKALPHVIAIAPFVSGQALLQSDNGIVLVNVEGEDTLDLDSDIKKADVPHDKLTEGSFELYADMGLLIKLNLNLHDKVRLISTQNARYTPLGLTPSQRIFYIKGATPSLTGDNSIPTVKGNYSDIKKLLRINNKSSSYRLYLSDPFLINETVEKLPQNLKYTTWQDSKGDFFKAVAMEKLTMSLMLFLVIIVAAFNILSALAMMVSSRLSEIAVLKTLGMKEKTILLIFIMTGSGCGIAGTLIGLLLGIPLTQNITKITELLKISVTTQATELPTVISPLNISLIIAGALFLSLLCTIYPAYKAAKTDPVLHLQQGY</sequence>
<evidence type="ECO:0000256" key="4">
    <source>
        <dbReference type="ARBA" id="ARBA00022692"/>
    </source>
</evidence>
<organism evidence="10 11">
    <name type="scientific">Succinatimonas hippei (strain DSM 22608 / JCM 16073 / KCTC 15190 / YIT 12066)</name>
    <dbReference type="NCBI Taxonomy" id="762983"/>
    <lineage>
        <taxon>Bacteria</taxon>
        <taxon>Pseudomonadati</taxon>
        <taxon>Pseudomonadota</taxon>
        <taxon>Gammaproteobacteria</taxon>
        <taxon>Aeromonadales</taxon>
        <taxon>Succinivibrionaceae</taxon>
        <taxon>Succinatimonas</taxon>
    </lineage>
</organism>
<dbReference type="AlphaFoldDB" id="E8LL71"/>
<dbReference type="Pfam" id="PF02687">
    <property type="entry name" value="FtsX"/>
    <property type="match status" value="1"/>
</dbReference>
<evidence type="ECO:0000256" key="2">
    <source>
        <dbReference type="ARBA" id="ARBA00005236"/>
    </source>
</evidence>
<feature type="domain" description="MacB-like periplasmic core" evidence="9">
    <location>
        <begin position="28"/>
        <end position="111"/>
    </location>
</feature>
<feature type="transmembrane region" description="Helical" evidence="7">
    <location>
        <begin position="360"/>
        <end position="380"/>
    </location>
</feature>
<name>E8LL71_SUCHY</name>
<dbReference type="EMBL" id="AEVO01000084">
    <property type="protein sequence ID" value="EFY06731.1"/>
    <property type="molecule type" value="Genomic_DNA"/>
</dbReference>
<dbReference type="Proteomes" id="UP000018458">
    <property type="component" value="Unassembled WGS sequence"/>
</dbReference>
<keyword evidence="4 7" id="KW-0812">Transmembrane</keyword>